<dbReference type="InterPro" id="IPR052733">
    <property type="entry name" value="Chloroplast_QOR"/>
</dbReference>
<dbReference type="Gene3D" id="3.90.180.10">
    <property type="entry name" value="Medium-chain alcohol dehydrogenases, catalytic domain"/>
    <property type="match status" value="1"/>
</dbReference>
<dbReference type="Gene3D" id="3.40.50.720">
    <property type="entry name" value="NAD(P)-binding Rossmann-like Domain"/>
    <property type="match status" value="1"/>
</dbReference>
<dbReference type="Proteomes" id="UP000236379">
    <property type="component" value="Unassembled WGS sequence"/>
</dbReference>
<sequence>MRAVVRERYGPAEGLQLRELGVPTISADQVLIRVQAAGLDRGAWHVMTGRPYLMRLVFGLRTPRDITLGSEVAGVVVAVGAQVSDLRPGDRVFGTCLGSGHGSFADYAVARAGKLAPMPVGVSFEQAAVIPVSAQTALQALRNHGRMQAGQRVLVIGASGGVGTFAVQLAKAFGAVVTGVCSPGKVDLVRSLGADHVIDYRATDLTRVAERFDLVLDIGGTRPLGQLRRLLTRTGTLVLVGGEGGDRWTGGLGRQLGALLLSRFVPQRLVSFITRENSADLGTLAGMMEAGTLRPVIDRECGLAQVPEAMRDLEAGRVRGKVAVSVSS</sequence>
<dbReference type="AlphaFoldDB" id="A0A2K3USR2"/>
<dbReference type="InterPro" id="IPR002364">
    <property type="entry name" value="Quin_OxRdtase/zeta-crystal_CS"/>
</dbReference>
<dbReference type="InterPro" id="IPR036291">
    <property type="entry name" value="NAD(P)-bd_dom_sf"/>
</dbReference>
<evidence type="ECO:0000313" key="2">
    <source>
        <dbReference type="EMBL" id="PNY79576.1"/>
    </source>
</evidence>
<dbReference type="SUPFAM" id="SSF50129">
    <property type="entry name" value="GroES-like"/>
    <property type="match status" value="1"/>
</dbReference>
<dbReference type="CDD" id="cd08267">
    <property type="entry name" value="MDR1"/>
    <property type="match status" value="1"/>
</dbReference>
<gene>
    <name evidence="2" type="ORF">CVO96_18470</name>
</gene>
<dbReference type="OrthoDB" id="9792162at2"/>
<name>A0A2K3USR2_9DEIO</name>
<dbReference type="SMART" id="SM00829">
    <property type="entry name" value="PKS_ER"/>
    <property type="match status" value="1"/>
</dbReference>
<dbReference type="Pfam" id="PF08240">
    <property type="entry name" value="ADH_N"/>
    <property type="match status" value="1"/>
</dbReference>
<dbReference type="SUPFAM" id="SSF51735">
    <property type="entry name" value="NAD(P)-binding Rossmann-fold domains"/>
    <property type="match status" value="1"/>
</dbReference>
<proteinExistence type="predicted"/>
<accession>A0A2K3USR2</accession>
<evidence type="ECO:0000313" key="3">
    <source>
        <dbReference type="Proteomes" id="UP000236379"/>
    </source>
</evidence>
<keyword evidence="3" id="KW-1185">Reference proteome</keyword>
<dbReference type="InterPro" id="IPR011032">
    <property type="entry name" value="GroES-like_sf"/>
</dbReference>
<dbReference type="GO" id="GO:0008270">
    <property type="term" value="F:zinc ion binding"/>
    <property type="evidence" value="ECO:0007669"/>
    <property type="project" value="InterPro"/>
</dbReference>
<dbReference type="PANTHER" id="PTHR44013">
    <property type="entry name" value="ZINC-TYPE ALCOHOL DEHYDROGENASE-LIKE PROTEIN C16A3.02C"/>
    <property type="match status" value="1"/>
</dbReference>
<dbReference type="EMBL" id="PPPD01000003">
    <property type="protein sequence ID" value="PNY79576.1"/>
    <property type="molecule type" value="Genomic_DNA"/>
</dbReference>
<dbReference type="GO" id="GO:0016491">
    <property type="term" value="F:oxidoreductase activity"/>
    <property type="evidence" value="ECO:0007669"/>
    <property type="project" value="InterPro"/>
</dbReference>
<dbReference type="PANTHER" id="PTHR44013:SF1">
    <property type="entry name" value="ZINC-TYPE ALCOHOL DEHYDROGENASE-LIKE PROTEIN C16A3.02C"/>
    <property type="match status" value="1"/>
</dbReference>
<evidence type="ECO:0000259" key="1">
    <source>
        <dbReference type="SMART" id="SM00829"/>
    </source>
</evidence>
<reference evidence="2 3" key="1">
    <citation type="submission" date="2018-01" db="EMBL/GenBank/DDBJ databases">
        <title>Deinococcus koreensis sp. nov., a radiation-resistant bacterium isolated from river water.</title>
        <authorList>
            <person name="Choi A."/>
        </authorList>
    </citation>
    <scope>NUCLEOTIDE SEQUENCE [LARGE SCALE GENOMIC DNA]</scope>
    <source>
        <strain evidence="2 3">SJW1-2</strain>
    </source>
</reference>
<dbReference type="InterPro" id="IPR013154">
    <property type="entry name" value="ADH-like_N"/>
</dbReference>
<dbReference type="PROSITE" id="PS01162">
    <property type="entry name" value="QOR_ZETA_CRYSTAL"/>
    <property type="match status" value="1"/>
</dbReference>
<organism evidence="2 3">
    <name type="scientific">Deinococcus koreensis</name>
    <dbReference type="NCBI Taxonomy" id="2054903"/>
    <lineage>
        <taxon>Bacteria</taxon>
        <taxon>Thermotogati</taxon>
        <taxon>Deinococcota</taxon>
        <taxon>Deinococci</taxon>
        <taxon>Deinococcales</taxon>
        <taxon>Deinococcaceae</taxon>
        <taxon>Deinococcus</taxon>
    </lineage>
</organism>
<feature type="domain" description="Enoyl reductase (ER)" evidence="1">
    <location>
        <begin position="10"/>
        <end position="324"/>
    </location>
</feature>
<dbReference type="Pfam" id="PF13602">
    <property type="entry name" value="ADH_zinc_N_2"/>
    <property type="match status" value="1"/>
</dbReference>
<dbReference type="InterPro" id="IPR020843">
    <property type="entry name" value="ER"/>
</dbReference>
<comment type="caution">
    <text evidence="2">The sequence shown here is derived from an EMBL/GenBank/DDBJ whole genome shotgun (WGS) entry which is preliminary data.</text>
</comment>
<protein>
    <submittedName>
        <fullName evidence="2">NAD(P)-dependent alcohol dehydrogenase</fullName>
    </submittedName>
</protein>